<evidence type="ECO:0000256" key="3">
    <source>
        <dbReference type="ARBA" id="ARBA00022692"/>
    </source>
</evidence>
<dbReference type="GO" id="GO:0005911">
    <property type="term" value="C:cell-cell junction"/>
    <property type="evidence" value="ECO:0007669"/>
    <property type="project" value="TreeGrafter"/>
</dbReference>
<evidence type="ECO:0000256" key="8">
    <source>
        <dbReference type="ARBA" id="ARBA00023136"/>
    </source>
</evidence>
<keyword evidence="7" id="KW-1133">Transmembrane helix</keyword>
<dbReference type="GO" id="GO:0005509">
    <property type="term" value="F:calcium ion binding"/>
    <property type="evidence" value="ECO:0007669"/>
    <property type="project" value="UniProtKB-UniRule"/>
</dbReference>
<evidence type="ECO:0000313" key="14">
    <source>
        <dbReference type="EMBL" id="CAB1460904.1"/>
    </source>
</evidence>
<dbReference type="Proteomes" id="UP001153269">
    <property type="component" value="Unassembled WGS sequence"/>
</dbReference>
<evidence type="ECO:0000256" key="12">
    <source>
        <dbReference type="SAM" id="MobiDB-lite"/>
    </source>
</evidence>
<dbReference type="SUPFAM" id="SSF49313">
    <property type="entry name" value="Cadherin-like"/>
    <property type="match status" value="2"/>
</dbReference>
<evidence type="ECO:0000256" key="6">
    <source>
        <dbReference type="ARBA" id="ARBA00022889"/>
    </source>
</evidence>
<keyword evidence="2" id="KW-0245">EGF-like domain</keyword>
<accession>A0A9N7ZG20</accession>
<dbReference type="InterPro" id="IPR002126">
    <property type="entry name" value="Cadherin-like_dom"/>
</dbReference>
<dbReference type="PRINTS" id="PR00205">
    <property type="entry name" value="CADHERIN"/>
</dbReference>
<sequence>MEDAEVGSLLHHFVAIDGDKGENGIVSYAITAGNTNGFFTLEEKTGLLFLSAPLDYETQRLHPLTVRAVDHGLPQLSSTQTLTVEVGDVNDQPPVFSQSVYNASVAENRDPGEPVVRVSATDKDSDGSTSMCL</sequence>
<evidence type="ECO:0000256" key="9">
    <source>
        <dbReference type="ARBA" id="ARBA00023157"/>
    </source>
</evidence>
<evidence type="ECO:0000256" key="10">
    <source>
        <dbReference type="ARBA" id="ARBA00023180"/>
    </source>
</evidence>
<feature type="domain" description="Cadherin" evidence="13">
    <location>
        <begin position="2"/>
        <end position="96"/>
    </location>
</feature>
<keyword evidence="9" id="KW-1015">Disulfide bond</keyword>
<feature type="region of interest" description="Disordered" evidence="12">
    <location>
        <begin position="109"/>
        <end position="133"/>
    </location>
</feature>
<organism evidence="14 15">
    <name type="scientific">Pleuronectes platessa</name>
    <name type="common">European plaice</name>
    <dbReference type="NCBI Taxonomy" id="8262"/>
    <lineage>
        <taxon>Eukaryota</taxon>
        <taxon>Metazoa</taxon>
        <taxon>Chordata</taxon>
        <taxon>Craniata</taxon>
        <taxon>Vertebrata</taxon>
        <taxon>Euteleostomi</taxon>
        <taxon>Actinopterygii</taxon>
        <taxon>Neopterygii</taxon>
        <taxon>Teleostei</taxon>
        <taxon>Neoteleostei</taxon>
        <taxon>Acanthomorphata</taxon>
        <taxon>Carangaria</taxon>
        <taxon>Pleuronectiformes</taxon>
        <taxon>Pleuronectoidei</taxon>
        <taxon>Pleuronectidae</taxon>
        <taxon>Pleuronectes</taxon>
    </lineage>
</organism>
<keyword evidence="3" id="KW-0812">Transmembrane</keyword>
<dbReference type="InterPro" id="IPR050971">
    <property type="entry name" value="Cadherin-domain_protein"/>
</dbReference>
<dbReference type="PROSITE" id="PS50268">
    <property type="entry name" value="CADHERIN_2"/>
    <property type="match status" value="1"/>
</dbReference>
<keyword evidence="5 11" id="KW-0106">Calcium</keyword>
<evidence type="ECO:0000313" key="15">
    <source>
        <dbReference type="Proteomes" id="UP001153269"/>
    </source>
</evidence>
<dbReference type="PANTHER" id="PTHR24025:SF23">
    <property type="entry name" value="NEURAL-CADHERIN"/>
    <property type="match status" value="1"/>
</dbReference>
<dbReference type="GO" id="GO:0016020">
    <property type="term" value="C:membrane"/>
    <property type="evidence" value="ECO:0007669"/>
    <property type="project" value="UniProtKB-SubCell"/>
</dbReference>
<dbReference type="AlphaFoldDB" id="A0A9N7ZG20"/>
<reference evidence="14" key="1">
    <citation type="submission" date="2020-03" db="EMBL/GenBank/DDBJ databases">
        <authorList>
            <person name="Weist P."/>
        </authorList>
    </citation>
    <scope>NUCLEOTIDE SEQUENCE</scope>
</reference>
<dbReference type="PANTHER" id="PTHR24025">
    <property type="entry name" value="DESMOGLEIN FAMILY MEMBER"/>
    <property type="match status" value="1"/>
</dbReference>
<keyword evidence="4" id="KW-0677">Repeat</keyword>
<evidence type="ECO:0000256" key="2">
    <source>
        <dbReference type="ARBA" id="ARBA00022536"/>
    </source>
</evidence>
<comment type="subcellular location">
    <subcellularLocation>
        <location evidence="1">Membrane</location>
        <topology evidence="1">Single-pass membrane protein</topology>
    </subcellularLocation>
</comment>
<keyword evidence="6" id="KW-0130">Cell adhesion</keyword>
<dbReference type="GO" id="GO:0007156">
    <property type="term" value="P:homophilic cell adhesion via plasma membrane adhesion molecules"/>
    <property type="evidence" value="ECO:0007669"/>
    <property type="project" value="InterPro"/>
</dbReference>
<proteinExistence type="predicted"/>
<evidence type="ECO:0000256" key="7">
    <source>
        <dbReference type="ARBA" id="ARBA00022989"/>
    </source>
</evidence>
<name>A0A9N7ZG20_PLEPL</name>
<keyword evidence="8" id="KW-0472">Membrane</keyword>
<comment type="caution">
    <text evidence="14">The sequence shown here is derived from an EMBL/GenBank/DDBJ whole genome shotgun (WGS) entry which is preliminary data.</text>
</comment>
<dbReference type="FunFam" id="2.60.40.60:FF:000039">
    <property type="entry name" value="FAT atypical cadherin 3"/>
    <property type="match status" value="1"/>
</dbReference>
<dbReference type="Pfam" id="PF00028">
    <property type="entry name" value="Cadherin"/>
    <property type="match status" value="1"/>
</dbReference>
<keyword evidence="15" id="KW-1185">Reference proteome</keyword>
<dbReference type="Gene3D" id="2.60.40.60">
    <property type="entry name" value="Cadherins"/>
    <property type="match status" value="2"/>
</dbReference>
<evidence type="ECO:0000259" key="13">
    <source>
        <dbReference type="PROSITE" id="PS50268"/>
    </source>
</evidence>
<evidence type="ECO:0000256" key="11">
    <source>
        <dbReference type="PROSITE-ProRule" id="PRU00043"/>
    </source>
</evidence>
<protein>
    <recommendedName>
        <fullName evidence="13">Cadherin domain-containing protein</fullName>
    </recommendedName>
</protein>
<gene>
    <name evidence="14" type="ORF">PLEPLA_LOCUS48777</name>
</gene>
<dbReference type="CDD" id="cd11304">
    <property type="entry name" value="Cadherin_repeat"/>
    <property type="match status" value="2"/>
</dbReference>
<evidence type="ECO:0000256" key="5">
    <source>
        <dbReference type="ARBA" id="ARBA00022837"/>
    </source>
</evidence>
<evidence type="ECO:0000256" key="1">
    <source>
        <dbReference type="ARBA" id="ARBA00004167"/>
    </source>
</evidence>
<keyword evidence="10" id="KW-0325">Glycoprotein</keyword>
<evidence type="ECO:0000256" key="4">
    <source>
        <dbReference type="ARBA" id="ARBA00022737"/>
    </source>
</evidence>
<dbReference type="SMART" id="SM00112">
    <property type="entry name" value="CA"/>
    <property type="match status" value="1"/>
</dbReference>
<dbReference type="InterPro" id="IPR015919">
    <property type="entry name" value="Cadherin-like_sf"/>
</dbReference>
<dbReference type="EMBL" id="CADEAL010004499">
    <property type="protein sequence ID" value="CAB1460904.1"/>
    <property type="molecule type" value="Genomic_DNA"/>
</dbReference>